<sequence>MSPQATVDVKIRAAEGYQAAATAENKEEDQSKASCTLFEFIPADRAAKTDLYDVYPIKMRFTLIEESEPTLNRCVSVKYHHIP</sequence>
<organism evidence="1 2">
    <name type="scientific">Hibiscus sabdariffa</name>
    <name type="common">roselle</name>
    <dbReference type="NCBI Taxonomy" id="183260"/>
    <lineage>
        <taxon>Eukaryota</taxon>
        <taxon>Viridiplantae</taxon>
        <taxon>Streptophyta</taxon>
        <taxon>Embryophyta</taxon>
        <taxon>Tracheophyta</taxon>
        <taxon>Spermatophyta</taxon>
        <taxon>Magnoliopsida</taxon>
        <taxon>eudicotyledons</taxon>
        <taxon>Gunneridae</taxon>
        <taxon>Pentapetalae</taxon>
        <taxon>rosids</taxon>
        <taxon>malvids</taxon>
        <taxon>Malvales</taxon>
        <taxon>Malvaceae</taxon>
        <taxon>Malvoideae</taxon>
        <taxon>Hibiscus</taxon>
    </lineage>
</organism>
<evidence type="ECO:0000313" key="1">
    <source>
        <dbReference type="EMBL" id="KAK8548390.1"/>
    </source>
</evidence>
<proteinExistence type="predicted"/>
<keyword evidence="2" id="KW-1185">Reference proteome</keyword>
<dbReference type="Proteomes" id="UP001472677">
    <property type="component" value="Unassembled WGS sequence"/>
</dbReference>
<comment type="caution">
    <text evidence="1">The sequence shown here is derived from an EMBL/GenBank/DDBJ whole genome shotgun (WGS) entry which is preliminary data.</text>
</comment>
<evidence type="ECO:0000313" key="2">
    <source>
        <dbReference type="Proteomes" id="UP001472677"/>
    </source>
</evidence>
<reference evidence="1 2" key="1">
    <citation type="journal article" date="2024" name="G3 (Bethesda)">
        <title>Genome assembly of Hibiscus sabdariffa L. provides insights into metabolisms of medicinal natural products.</title>
        <authorList>
            <person name="Kim T."/>
        </authorList>
    </citation>
    <scope>NUCLEOTIDE SEQUENCE [LARGE SCALE GENOMIC DNA]</scope>
    <source>
        <strain evidence="1">TK-2024</strain>
        <tissue evidence="1">Old leaves</tissue>
    </source>
</reference>
<dbReference type="Gene3D" id="2.80.10.50">
    <property type="match status" value="1"/>
</dbReference>
<dbReference type="EMBL" id="JBBPBM010000021">
    <property type="protein sequence ID" value="KAK8548390.1"/>
    <property type="molecule type" value="Genomic_DNA"/>
</dbReference>
<gene>
    <name evidence="1" type="ORF">V6N12_061304</name>
</gene>
<accession>A0ABR2DYC5</accession>
<protein>
    <submittedName>
        <fullName evidence="1">Uncharacterized protein</fullName>
    </submittedName>
</protein>
<name>A0ABR2DYC5_9ROSI</name>